<sequence>MRRNTGFLKGFIAGVLTLALLFSVYMGVKGLLEVAYRSGLPLTSREYRDVGDKMRELGRVLEEHYLEEVEVQAMEEEALRGFVAGLGDPYTTYFSQEEYSSFLEKMEGSYEGIGVVISYGESEEEILVVAPFPGTPGAMAGIQPGDRIMEVDKEPVSGMSLDMIVERIKGEKGTQVSLTLYRKRTEETLEVQVTRDVIDVPTIDHAMLEDQIGYIQIAGFEENTYDQFKEALEDLEGQGIKGLVVDLRNNPGGFMHIVAAIGNELVPEGMIVYTEDKNGERSELKSDNKTPFDKPLVVLVNEYSASASEILAGAVKDRGVGTVVGVQTFGKGLVQRNFELGDGSAVKVTIAKYYTPNGSYINGVGIAPDVVLPLEEAPEGAEQAEGPVMDNQLQKAVEIIRSQQ</sequence>
<dbReference type="GO" id="GO:0008236">
    <property type="term" value="F:serine-type peptidase activity"/>
    <property type="evidence" value="ECO:0007669"/>
    <property type="project" value="UniProtKB-KW"/>
</dbReference>
<dbReference type="Gene3D" id="2.30.42.10">
    <property type="match status" value="1"/>
</dbReference>
<dbReference type="PANTHER" id="PTHR32060">
    <property type="entry name" value="TAIL-SPECIFIC PROTEASE"/>
    <property type="match status" value="1"/>
</dbReference>
<keyword evidence="9" id="KW-1185">Reference proteome</keyword>
<gene>
    <name evidence="8" type="ORF">GXN74_07825</name>
</gene>
<dbReference type="GO" id="GO:0007165">
    <property type="term" value="P:signal transduction"/>
    <property type="evidence" value="ECO:0007669"/>
    <property type="project" value="TreeGrafter"/>
</dbReference>
<dbReference type="PANTHER" id="PTHR32060:SF30">
    <property type="entry name" value="CARBOXY-TERMINAL PROCESSING PROTEASE CTPA"/>
    <property type="match status" value="1"/>
</dbReference>
<dbReference type="PROSITE" id="PS50106">
    <property type="entry name" value="PDZ"/>
    <property type="match status" value="1"/>
</dbReference>
<accession>A0A7X5KM75</accession>
<evidence type="ECO:0000259" key="7">
    <source>
        <dbReference type="PROSITE" id="PS50106"/>
    </source>
</evidence>
<keyword evidence="3 5" id="KW-0378">Hydrolase</keyword>
<dbReference type="CDD" id="cd06782">
    <property type="entry name" value="cpPDZ_CPP-like"/>
    <property type="match status" value="1"/>
</dbReference>
<dbReference type="Pfam" id="PF00595">
    <property type="entry name" value="PDZ"/>
    <property type="match status" value="1"/>
</dbReference>
<name>A0A7X5KM75_9FIRM</name>
<dbReference type="InterPro" id="IPR029045">
    <property type="entry name" value="ClpP/crotonase-like_dom_sf"/>
</dbReference>
<evidence type="ECO:0000256" key="5">
    <source>
        <dbReference type="RuleBase" id="RU004404"/>
    </source>
</evidence>
<dbReference type="NCBIfam" id="TIGR00225">
    <property type="entry name" value="prc"/>
    <property type="match status" value="1"/>
</dbReference>
<evidence type="ECO:0000256" key="2">
    <source>
        <dbReference type="ARBA" id="ARBA00022670"/>
    </source>
</evidence>
<keyword evidence="6" id="KW-1133">Transmembrane helix</keyword>
<comment type="similarity">
    <text evidence="1 5">Belongs to the peptidase S41A family.</text>
</comment>
<dbReference type="InterPro" id="IPR036034">
    <property type="entry name" value="PDZ_sf"/>
</dbReference>
<keyword evidence="6" id="KW-0812">Transmembrane</keyword>
<keyword evidence="4 5" id="KW-0720">Serine protease</keyword>
<dbReference type="InterPro" id="IPR004447">
    <property type="entry name" value="Peptidase_S41A"/>
</dbReference>
<dbReference type="FunFam" id="2.30.42.10:FF:000063">
    <property type="entry name" value="Peptidase, S41 family"/>
    <property type="match status" value="1"/>
</dbReference>
<protein>
    <submittedName>
        <fullName evidence="8">S41 family peptidase</fullName>
    </submittedName>
</protein>
<dbReference type="GO" id="GO:0006508">
    <property type="term" value="P:proteolysis"/>
    <property type="evidence" value="ECO:0007669"/>
    <property type="project" value="UniProtKB-KW"/>
</dbReference>
<evidence type="ECO:0000256" key="6">
    <source>
        <dbReference type="SAM" id="Phobius"/>
    </source>
</evidence>
<dbReference type="AlphaFoldDB" id="A0A7X5KM75"/>
<dbReference type="Pfam" id="PF03572">
    <property type="entry name" value="Peptidase_S41"/>
    <property type="match status" value="1"/>
</dbReference>
<dbReference type="InterPro" id="IPR001478">
    <property type="entry name" value="PDZ"/>
</dbReference>
<proteinExistence type="inferred from homology"/>
<comment type="caution">
    <text evidence="8">The sequence shown here is derived from an EMBL/GenBank/DDBJ whole genome shotgun (WGS) entry which is preliminary data.</text>
</comment>
<feature type="domain" description="PDZ" evidence="7">
    <location>
        <begin position="100"/>
        <end position="169"/>
    </location>
</feature>
<feature type="transmembrane region" description="Helical" evidence="6">
    <location>
        <begin position="7"/>
        <end position="28"/>
    </location>
</feature>
<dbReference type="Gene3D" id="3.30.750.44">
    <property type="match status" value="1"/>
</dbReference>
<evidence type="ECO:0000256" key="3">
    <source>
        <dbReference type="ARBA" id="ARBA00022801"/>
    </source>
</evidence>
<dbReference type="SMART" id="SM00228">
    <property type="entry name" value="PDZ"/>
    <property type="match status" value="1"/>
</dbReference>
<dbReference type="RefSeq" id="WP_162370379.1">
    <property type="nucleotide sequence ID" value="NZ_JAAEEH010000018.1"/>
</dbReference>
<dbReference type="EMBL" id="JAAEEH010000018">
    <property type="protein sequence ID" value="NDL67651.1"/>
    <property type="molecule type" value="Genomic_DNA"/>
</dbReference>
<dbReference type="SUPFAM" id="SSF52096">
    <property type="entry name" value="ClpP/crotonase"/>
    <property type="match status" value="1"/>
</dbReference>
<dbReference type="Proteomes" id="UP000461585">
    <property type="component" value="Unassembled WGS sequence"/>
</dbReference>
<keyword evidence="2 5" id="KW-0645">Protease</keyword>
<reference evidence="8 9" key="1">
    <citation type="submission" date="2020-01" db="EMBL/GenBank/DDBJ databases">
        <title>Anaeroalcalibacter tamaniensis gen. nov., sp. nov., moderately halophilic strictly anaerobic fermenter bacterium from mud volcano of Taman peninsula.</title>
        <authorList>
            <person name="Frolova A."/>
            <person name="Merkel A.Y."/>
            <person name="Slobodkin A.I."/>
        </authorList>
    </citation>
    <scope>NUCLEOTIDE SEQUENCE [LARGE SCALE GENOMIC DNA]</scope>
    <source>
        <strain evidence="8 9">F-3ap</strain>
    </source>
</reference>
<evidence type="ECO:0000313" key="8">
    <source>
        <dbReference type="EMBL" id="NDL67651.1"/>
    </source>
</evidence>
<dbReference type="Gene3D" id="3.90.226.10">
    <property type="entry name" value="2-enoyl-CoA Hydratase, Chain A, domain 1"/>
    <property type="match status" value="1"/>
</dbReference>
<keyword evidence="6" id="KW-0472">Membrane</keyword>
<evidence type="ECO:0000256" key="4">
    <source>
        <dbReference type="ARBA" id="ARBA00022825"/>
    </source>
</evidence>
<evidence type="ECO:0000313" key="9">
    <source>
        <dbReference type="Proteomes" id="UP000461585"/>
    </source>
</evidence>
<dbReference type="InterPro" id="IPR005151">
    <property type="entry name" value="Tail-specific_protease"/>
</dbReference>
<evidence type="ECO:0000256" key="1">
    <source>
        <dbReference type="ARBA" id="ARBA00009179"/>
    </source>
</evidence>
<dbReference type="SMART" id="SM00245">
    <property type="entry name" value="TSPc"/>
    <property type="match status" value="1"/>
</dbReference>
<dbReference type="SUPFAM" id="SSF50156">
    <property type="entry name" value="PDZ domain-like"/>
    <property type="match status" value="1"/>
</dbReference>
<organism evidence="8 9">
    <name type="scientific">Anaerotalea alkaliphila</name>
    <dbReference type="NCBI Taxonomy" id="2662126"/>
    <lineage>
        <taxon>Bacteria</taxon>
        <taxon>Bacillati</taxon>
        <taxon>Bacillota</taxon>
        <taxon>Clostridia</taxon>
        <taxon>Eubacteriales</taxon>
        <taxon>Anaerotalea</taxon>
    </lineage>
</organism>
<dbReference type="CDD" id="cd07560">
    <property type="entry name" value="Peptidase_S41_CPP"/>
    <property type="match status" value="1"/>
</dbReference>
<dbReference type="GO" id="GO:0004175">
    <property type="term" value="F:endopeptidase activity"/>
    <property type="evidence" value="ECO:0007669"/>
    <property type="project" value="TreeGrafter"/>
</dbReference>
<dbReference type="GO" id="GO:0030288">
    <property type="term" value="C:outer membrane-bounded periplasmic space"/>
    <property type="evidence" value="ECO:0007669"/>
    <property type="project" value="TreeGrafter"/>
</dbReference>